<name>A0AAD3MI79_LATJO</name>
<feature type="compositionally biased region" description="Basic and acidic residues" evidence="1">
    <location>
        <begin position="1"/>
        <end position="14"/>
    </location>
</feature>
<gene>
    <name evidence="2" type="ORF">AKAME5_000756800</name>
</gene>
<comment type="caution">
    <text evidence="2">The sequence shown here is derived from an EMBL/GenBank/DDBJ whole genome shotgun (WGS) entry which is preliminary data.</text>
</comment>
<feature type="region of interest" description="Disordered" evidence="1">
    <location>
        <begin position="1"/>
        <end position="22"/>
    </location>
</feature>
<proteinExistence type="predicted"/>
<accession>A0AAD3MI79</accession>
<dbReference type="AlphaFoldDB" id="A0AAD3MI79"/>
<evidence type="ECO:0000313" key="3">
    <source>
        <dbReference type="Proteomes" id="UP001279410"/>
    </source>
</evidence>
<dbReference type="EMBL" id="BRZM01000020">
    <property type="protein sequence ID" value="GLD55018.1"/>
    <property type="molecule type" value="Genomic_DNA"/>
</dbReference>
<evidence type="ECO:0000313" key="2">
    <source>
        <dbReference type="EMBL" id="GLD55018.1"/>
    </source>
</evidence>
<keyword evidence="3" id="KW-1185">Reference proteome</keyword>
<organism evidence="2 3">
    <name type="scientific">Lates japonicus</name>
    <name type="common">Japanese lates</name>
    <dbReference type="NCBI Taxonomy" id="270547"/>
    <lineage>
        <taxon>Eukaryota</taxon>
        <taxon>Metazoa</taxon>
        <taxon>Chordata</taxon>
        <taxon>Craniata</taxon>
        <taxon>Vertebrata</taxon>
        <taxon>Euteleostomi</taxon>
        <taxon>Actinopterygii</taxon>
        <taxon>Neopterygii</taxon>
        <taxon>Teleostei</taxon>
        <taxon>Neoteleostei</taxon>
        <taxon>Acanthomorphata</taxon>
        <taxon>Carangaria</taxon>
        <taxon>Carangaria incertae sedis</taxon>
        <taxon>Centropomidae</taxon>
        <taxon>Lates</taxon>
    </lineage>
</organism>
<reference evidence="2" key="1">
    <citation type="submission" date="2022-08" db="EMBL/GenBank/DDBJ databases">
        <title>Genome sequencing of akame (Lates japonicus).</title>
        <authorList>
            <person name="Hashiguchi Y."/>
            <person name="Takahashi H."/>
        </authorList>
    </citation>
    <scope>NUCLEOTIDE SEQUENCE</scope>
    <source>
        <strain evidence="2">Kochi</strain>
    </source>
</reference>
<protein>
    <submittedName>
        <fullName evidence="2">Titin-like protein</fullName>
    </submittedName>
</protein>
<evidence type="ECO:0000256" key="1">
    <source>
        <dbReference type="SAM" id="MobiDB-lite"/>
    </source>
</evidence>
<sequence length="89" mass="10617">MKVEAEKSLARQEEETSTGKLALAQVKPDLEISRCQWEDERSRLPTDHIQKTSKLTFFQELEKKSSEWEEDRSHVLDEQMKETFTLRQY</sequence>
<dbReference type="Proteomes" id="UP001279410">
    <property type="component" value="Unassembled WGS sequence"/>
</dbReference>